<evidence type="ECO:0000256" key="3">
    <source>
        <dbReference type="RuleBase" id="RU361235"/>
    </source>
</evidence>
<evidence type="ECO:0000259" key="4">
    <source>
        <dbReference type="Pfam" id="PF00135"/>
    </source>
</evidence>
<dbReference type="Pfam" id="PF00135">
    <property type="entry name" value="COesterase"/>
    <property type="match status" value="1"/>
</dbReference>
<keyword evidence="6" id="KW-1185">Reference proteome</keyword>
<dbReference type="InterPro" id="IPR002018">
    <property type="entry name" value="CarbesteraseB"/>
</dbReference>
<dbReference type="SUPFAM" id="SSF53474">
    <property type="entry name" value="alpha/beta-Hydrolases"/>
    <property type="match status" value="1"/>
</dbReference>
<reference evidence="5 6" key="1">
    <citation type="submission" date="2019-11" db="EMBL/GenBank/DDBJ databases">
        <title>Complete genome sequence of Corynebacterium kalinowskii 1959, a novel Corynebacterium species isolated from soil of a small paddock in Vilsendorf, Germany.</title>
        <authorList>
            <person name="Schaffert L."/>
            <person name="Ruwe M."/>
            <person name="Milse J."/>
            <person name="Hanuschka K."/>
            <person name="Ortseifen V."/>
            <person name="Droste J."/>
            <person name="Brandt D."/>
            <person name="Schlueter L."/>
            <person name="Kutter Y."/>
            <person name="Vinke S."/>
            <person name="Viehoefer P."/>
            <person name="Jacob L."/>
            <person name="Luebke N.-C."/>
            <person name="Schulte-Berndt E."/>
            <person name="Hain C."/>
            <person name="Linder M."/>
            <person name="Schmidt P."/>
            <person name="Wollenschlaeger L."/>
            <person name="Luttermann T."/>
            <person name="Thieme E."/>
            <person name="Hassa J."/>
            <person name="Haak M."/>
            <person name="Wittchen M."/>
            <person name="Mentz A."/>
            <person name="Persicke M."/>
            <person name="Busche T."/>
            <person name="Ruckert C."/>
        </authorList>
    </citation>
    <scope>NUCLEOTIDE SEQUENCE [LARGE SCALE GENOMIC DNA]</scope>
    <source>
        <strain evidence="5 6">2039</strain>
    </source>
</reference>
<dbReference type="EMBL" id="CP046455">
    <property type="protein sequence ID" value="QGU07025.1"/>
    <property type="molecule type" value="Genomic_DNA"/>
</dbReference>
<keyword evidence="2 3" id="KW-0378">Hydrolase</keyword>
<proteinExistence type="inferred from homology"/>
<comment type="similarity">
    <text evidence="1 3">Belongs to the type-B carboxylesterase/lipase family.</text>
</comment>
<dbReference type="PANTHER" id="PTHR11559">
    <property type="entry name" value="CARBOXYLESTERASE"/>
    <property type="match status" value="1"/>
</dbReference>
<dbReference type="InterPro" id="IPR019826">
    <property type="entry name" value="Carboxylesterase_B_AS"/>
</dbReference>
<name>A0A6B8W6T2_9CORY</name>
<protein>
    <recommendedName>
        <fullName evidence="3">Carboxylic ester hydrolase</fullName>
        <ecNumber evidence="3">3.1.1.-</ecNumber>
    </recommendedName>
</protein>
<dbReference type="PROSITE" id="PS00122">
    <property type="entry name" value="CARBOXYLESTERASE_B_1"/>
    <property type="match status" value="1"/>
</dbReference>
<dbReference type="EC" id="3.1.1.-" evidence="3"/>
<dbReference type="InterPro" id="IPR050309">
    <property type="entry name" value="Type-B_Carboxylest/Lipase"/>
</dbReference>
<evidence type="ECO:0000256" key="2">
    <source>
        <dbReference type="ARBA" id="ARBA00022801"/>
    </source>
</evidence>
<dbReference type="InterPro" id="IPR029058">
    <property type="entry name" value="AB_hydrolase_fold"/>
</dbReference>
<evidence type="ECO:0000256" key="1">
    <source>
        <dbReference type="ARBA" id="ARBA00005964"/>
    </source>
</evidence>
<organism evidence="5 6">
    <name type="scientific">Corynebacterium occultum</name>
    <dbReference type="NCBI Taxonomy" id="2675219"/>
    <lineage>
        <taxon>Bacteria</taxon>
        <taxon>Bacillati</taxon>
        <taxon>Actinomycetota</taxon>
        <taxon>Actinomycetes</taxon>
        <taxon>Mycobacteriales</taxon>
        <taxon>Corynebacteriaceae</taxon>
        <taxon>Corynebacterium</taxon>
    </lineage>
</organism>
<dbReference type="Proteomes" id="UP000424462">
    <property type="component" value="Chromosome"/>
</dbReference>
<dbReference type="AlphaFoldDB" id="A0A6B8W6T2"/>
<sequence>MNDSSFSPGPVAATTSGYVRGAVDPDLGIRTWKGVPFGADTSGPNRFRAPRPAPGWYGVRDCYEYGPHAPQPVYSWTDRIIGSEDCLHLDIVRPDTDEELPVVVYYHGGSFIMGASHEQMLRGHHLATRMNVVYVSVNFRLGTLGFLDLRSLGEDCVANPALEDQLLALKWVHDNIDSFGGDPDNVTIMGESAGGASVLTMMCVPSSHGLYRQAISQSPPIAMLHSSAQSTLWARELVFTMAHPRQTTLDTLRQDSAADLVRAGQSMMWGAGELIHLNPCFGPTVDGRTLPEHPLTTFAEGRQAQVPLLIGTNHDETSFGKFFYLRGSARGRAARRLLSAFDPENAATVLDSYGGAVARADFAELLADAIFWAPTVRVAGDHSQANQTWMYRFDYAPPALRWLGLGAMHSLELGAIFGDPDSSRIRGLSRWGGLDGLEELTEEMQDHWANFIHHGNPGEGWPGYHTDPEEDPGRATKVFDMESQVEYDPKATQRRAWRDYDMLEWGNGRPELLEELGLVDQSPWE</sequence>
<evidence type="ECO:0000313" key="5">
    <source>
        <dbReference type="EMBL" id="QGU07025.1"/>
    </source>
</evidence>
<dbReference type="Gene3D" id="3.40.50.1820">
    <property type="entry name" value="alpha/beta hydrolase"/>
    <property type="match status" value="1"/>
</dbReference>
<gene>
    <name evidence="5" type="primary">pnbA</name>
    <name evidence="5" type="ORF">COCCU_05395</name>
</gene>
<feature type="domain" description="Carboxylesterase type B" evidence="4">
    <location>
        <begin position="10"/>
        <end position="467"/>
    </location>
</feature>
<dbReference type="KEGG" id="cok:COCCU_05395"/>
<dbReference type="RefSeq" id="WP_156230568.1">
    <property type="nucleotide sequence ID" value="NZ_CP046455.1"/>
</dbReference>
<dbReference type="GO" id="GO:0016787">
    <property type="term" value="F:hydrolase activity"/>
    <property type="evidence" value="ECO:0007669"/>
    <property type="project" value="UniProtKB-KW"/>
</dbReference>
<accession>A0A6B8W6T2</accession>
<evidence type="ECO:0000313" key="6">
    <source>
        <dbReference type="Proteomes" id="UP000424462"/>
    </source>
</evidence>